<name>A0A0B4XDV7_9HYPH</name>
<feature type="compositionally biased region" description="Polar residues" evidence="1">
    <location>
        <begin position="74"/>
        <end position="83"/>
    </location>
</feature>
<keyword evidence="3" id="KW-1185">Reference proteome</keyword>
<gene>
    <name evidence="2" type="ORF">RGR602_PC00788</name>
</gene>
<dbReference type="HOGENOM" id="CLU_2540201_0_0_5"/>
<accession>A0A0B4XDV7</accession>
<geneLocation type="plasmid" evidence="2 3">
    <name>pRgalR602c</name>
</geneLocation>
<organism evidence="2 3">
    <name type="scientific">Rhizobium gallicum bv. gallicum R602sp</name>
    <dbReference type="NCBI Taxonomy" id="1041138"/>
    <lineage>
        <taxon>Bacteria</taxon>
        <taxon>Pseudomonadati</taxon>
        <taxon>Pseudomonadota</taxon>
        <taxon>Alphaproteobacteria</taxon>
        <taxon>Hyphomicrobiales</taxon>
        <taxon>Rhizobiaceae</taxon>
        <taxon>Rhizobium/Agrobacterium group</taxon>
        <taxon>Rhizobium</taxon>
    </lineage>
</organism>
<protein>
    <submittedName>
        <fullName evidence="2">Uncharacterized protein</fullName>
    </submittedName>
</protein>
<dbReference type="KEGG" id="rga:RGR602_PC00788"/>
<proteinExistence type="predicted"/>
<dbReference type="Proteomes" id="UP000031368">
    <property type="component" value="Plasmid pRgalR602c"/>
</dbReference>
<evidence type="ECO:0000313" key="2">
    <source>
        <dbReference type="EMBL" id="AJD44823.1"/>
    </source>
</evidence>
<sequence length="83" mass="9413">MLKRLNGLPRREELKLARQLRPTIRASTPIYANLDDDEDGEGFSLIWSRPQRAARRLRPGARPGPSESVREFTINATDKSPKA</sequence>
<dbReference type="AlphaFoldDB" id="A0A0B4XDV7"/>
<evidence type="ECO:0000256" key="1">
    <source>
        <dbReference type="SAM" id="MobiDB-lite"/>
    </source>
</evidence>
<reference evidence="2 3" key="1">
    <citation type="submission" date="2013-11" db="EMBL/GenBank/DDBJ databases">
        <title>Complete genome sequence of Rhizobium gallicum bv. gallicum R602.</title>
        <authorList>
            <person name="Bustos P."/>
            <person name="Santamaria R.I."/>
            <person name="Lozano L."/>
            <person name="Acosta J.L."/>
            <person name="Ormeno-Orrillo E."/>
            <person name="Rogel M.A."/>
            <person name="Romero D."/>
            <person name="Cevallos M.A."/>
            <person name="Martinez-Romero E."/>
            <person name="Gonzalez V."/>
        </authorList>
    </citation>
    <scope>NUCLEOTIDE SEQUENCE [LARGE SCALE GENOMIC DNA]</scope>
    <source>
        <strain evidence="2 3">R602</strain>
        <plasmid evidence="2 3">pRgalR602c</plasmid>
    </source>
</reference>
<evidence type="ECO:0000313" key="3">
    <source>
        <dbReference type="Proteomes" id="UP000031368"/>
    </source>
</evidence>
<feature type="region of interest" description="Disordered" evidence="1">
    <location>
        <begin position="52"/>
        <end position="83"/>
    </location>
</feature>
<dbReference type="EMBL" id="CP006880">
    <property type="protein sequence ID" value="AJD44823.1"/>
    <property type="molecule type" value="Genomic_DNA"/>
</dbReference>
<keyword evidence="2" id="KW-0614">Plasmid</keyword>